<comment type="caution">
    <text evidence="2">The sequence shown here is derived from an EMBL/GenBank/DDBJ whole genome shotgun (WGS) entry which is preliminary data.</text>
</comment>
<evidence type="ECO:0000313" key="3">
    <source>
        <dbReference type="Proteomes" id="UP000306196"/>
    </source>
</evidence>
<name>A0A5R8KHN2_9BACT</name>
<protein>
    <submittedName>
        <fullName evidence="2">Uncharacterized protein</fullName>
    </submittedName>
</protein>
<dbReference type="EMBL" id="VAUV01000004">
    <property type="protein sequence ID" value="TLD71826.1"/>
    <property type="molecule type" value="Genomic_DNA"/>
</dbReference>
<keyword evidence="3" id="KW-1185">Reference proteome</keyword>
<feature type="chain" id="PRO_5024386811" evidence="1">
    <location>
        <begin position="27"/>
        <end position="208"/>
    </location>
</feature>
<proteinExistence type="predicted"/>
<gene>
    <name evidence="2" type="ORF">FEM03_06750</name>
</gene>
<accession>A0A5R8KHN2</accession>
<sequence length="208" mass="22992">MKSKANRLSILLLFITVGLVSTKTQAQLYSPADKINRVTTPTNPPVVQAIPRPDLFPFAVSAQHVYTGTYFREYDVTSYVANIGNADATGVHGWFGMRVIASTDPDKYPVGKTCYIGYTEFGAVPSYDYAESNFGGFSIPLSVTKCEVVLVIDRPLESFDDTWLNDTGDLYRGSILESDEDNNISAPQLYDFTFKAQKSSKATRVLVK</sequence>
<evidence type="ECO:0000313" key="2">
    <source>
        <dbReference type="EMBL" id="TLD71826.1"/>
    </source>
</evidence>
<evidence type="ECO:0000256" key="1">
    <source>
        <dbReference type="SAM" id="SignalP"/>
    </source>
</evidence>
<dbReference type="RefSeq" id="WP_138085421.1">
    <property type="nucleotide sequence ID" value="NZ_VAUV01000004.1"/>
</dbReference>
<dbReference type="AlphaFoldDB" id="A0A5R8KHN2"/>
<organism evidence="2 3">
    <name type="scientific">Phragmitibacter flavus</name>
    <dbReference type="NCBI Taxonomy" id="2576071"/>
    <lineage>
        <taxon>Bacteria</taxon>
        <taxon>Pseudomonadati</taxon>
        <taxon>Verrucomicrobiota</taxon>
        <taxon>Verrucomicrobiia</taxon>
        <taxon>Verrucomicrobiales</taxon>
        <taxon>Verrucomicrobiaceae</taxon>
        <taxon>Phragmitibacter</taxon>
    </lineage>
</organism>
<feature type="signal peptide" evidence="1">
    <location>
        <begin position="1"/>
        <end position="26"/>
    </location>
</feature>
<reference evidence="2 3" key="1">
    <citation type="submission" date="2019-05" db="EMBL/GenBank/DDBJ databases">
        <title>Verrucobacter flavum gen. nov., sp. nov. a new member of the family Verrucomicrobiaceae.</title>
        <authorList>
            <person name="Szuroczki S."/>
            <person name="Abbaszade G."/>
            <person name="Szabo A."/>
            <person name="Felfoldi T."/>
            <person name="Schumann P."/>
            <person name="Boka K."/>
            <person name="Keki Z."/>
            <person name="Toumi M."/>
            <person name="Toth E."/>
        </authorList>
    </citation>
    <scope>NUCLEOTIDE SEQUENCE [LARGE SCALE GENOMIC DNA]</scope>
    <source>
        <strain evidence="2 3">MG-N-17</strain>
    </source>
</reference>
<keyword evidence="1" id="KW-0732">Signal</keyword>
<dbReference type="Proteomes" id="UP000306196">
    <property type="component" value="Unassembled WGS sequence"/>
</dbReference>